<name>A0AA48L321_9TREE</name>
<protein>
    <recommendedName>
        <fullName evidence="5">Mitochondrial splicing suppressor</fullName>
    </recommendedName>
</protein>
<dbReference type="AlphaFoldDB" id="A0AA48L321"/>
<dbReference type="Proteomes" id="UP001233271">
    <property type="component" value="Chromosome 3"/>
</dbReference>
<sequence length="519" mass="58048">MRPASSRVLLRTARRPLSVPLLRAPVAAPPSPAPLLAALQTRSFFGLFGKKKKTSGQFEFVPEPTVILEQDDLFHPLSKSPFKELREKGERISTYAICPVSYEKHHETKAVKYECPDCGFPTHASRERWEEGHEEHAESCPRLREVNEDEHDLRSGRRVVEYENMPSIQPYEQAVNLQTWDTFFFTRGFVSINSQRAMRHVSKLLTYPITVMSVLHQNGPFTAGNGRITSEGRRSMAAIHSILHPPPGTSTEDIDIRPMAPFRVFLLGARGESTLPADIWLQLSNVFPRTPFNIYFIGPEAGIPLVKGSQRQHLKMSEDGSKYGVPSCTVNVTPQLRLISLKAPYEAVHNQLGPFDPYQDVFFAFSPGLGFPDQSLLDPNNPTPDVKDGEQPLVQAQTSWKSTLQSILETKCGLFFTAFSPTDLARDVSAIFGTQPPTSAPGQPSEYPSNVQLPTKPIPPIEGVSDEFELILTPGTNPFASRKWEIADWDTRVAVKTNWGIWGIRGKKYEVVDAEDERA</sequence>
<dbReference type="KEGG" id="ccac:CcaHIS019_0311120"/>
<dbReference type="EMBL" id="AP028214">
    <property type="protein sequence ID" value="BEI91042.1"/>
    <property type="molecule type" value="Genomic_DNA"/>
</dbReference>
<dbReference type="GeneID" id="85494912"/>
<organism evidence="3 4">
    <name type="scientific">Cutaneotrichosporon cavernicola</name>
    <dbReference type="NCBI Taxonomy" id="279322"/>
    <lineage>
        <taxon>Eukaryota</taxon>
        <taxon>Fungi</taxon>
        <taxon>Dikarya</taxon>
        <taxon>Basidiomycota</taxon>
        <taxon>Agaricomycotina</taxon>
        <taxon>Tremellomycetes</taxon>
        <taxon>Trichosporonales</taxon>
        <taxon>Trichosporonaceae</taxon>
        <taxon>Cutaneotrichosporon</taxon>
    </lineage>
</organism>
<evidence type="ECO:0008006" key="5">
    <source>
        <dbReference type="Google" id="ProtNLM"/>
    </source>
</evidence>
<accession>A0AA48L321</accession>
<feature type="domain" description="Mitochondrial splicing suppressor 51 zinc-finger" evidence="1">
    <location>
        <begin position="98"/>
        <end position="153"/>
    </location>
</feature>
<feature type="domain" description="Mitochondrial splicing suppressor 51-like C-terminal" evidence="2">
    <location>
        <begin position="235"/>
        <end position="486"/>
    </location>
</feature>
<evidence type="ECO:0000259" key="1">
    <source>
        <dbReference type="Pfam" id="PF13824"/>
    </source>
</evidence>
<dbReference type="PANTHER" id="PTHR28069:SF1">
    <property type="entry name" value="PROTEIN MSS51, MITOCHONDRIAL"/>
    <property type="match status" value="1"/>
</dbReference>
<keyword evidence="4" id="KW-1185">Reference proteome</keyword>
<dbReference type="PANTHER" id="PTHR28069">
    <property type="entry name" value="GH20023P"/>
    <property type="match status" value="1"/>
</dbReference>
<evidence type="ECO:0000313" key="3">
    <source>
        <dbReference type="EMBL" id="BEI91042.1"/>
    </source>
</evidence>
<evidence type="ECO:0000313" key="4">
    <source>
        <dbReference type="Proteomes" id="UP001233271"/>
    </source>
</evidence>
<evidence type="ECO:0000259" key="2">
    <source>
        <dbReference type="Pfam" id="PF20179"/>
    </source>
</evidence>
<dbReference type="Pfam" id="PF13824">
    <property type="entry name" value="zf-Mss51"/>
    <property type="match status" value="1"/>
</dbReference>
<gene>
    <name evidence="3" type="primary">MSS51</name>
    <name evidence="3" type="ORF">CcaverHIS019_0311120</name>
</gene>
<proteinExistence type="predicted"/>
<dbReference type="InterPro" id="IPR046824">
    <property type="entry name" value="Mss51-like_C"/>
</dbReference>
<dbReference type="RefSeq" id="XP_060456307.1">
    <property type="nucleotide sequence ID" value="XM_060599632.1"/>
</dbReference>
<reference evidence="3" key="1">
    <citation type="journal article" date="2023" name="BMC Genomics">
        <title>Chromosome-level genome assemblies of Cutaneotrichosporon spp. (Trichosporonales, Basidiomycota) reveal imbalanced evolution between nucleotide sequences and chromosome synteny.</title>
        <authorList>
            <person name="Kobayashi Y."/>
            <person name="Kayamori A."/>
            <person name="Aoki K."/>
            <person name="Shiwa Y."/>
            <person name="Matsutani M."/>
            <person name="Fujita N."/>
            <person name="Sugita T."/>
            <person name="Iwasaki W."/>
            <person name="Tanaka N."/>
            <person name="Takashima M."/>
        </authorList>
    </citation>
    <scope>NUCLEOTIDE SEQUENCE</scope>
    <source>
        <strain evidence="3">HIS019</strain>
    </source>
</reference>
<dbReference type="InterPro" id="IPR032717">
    <property type="entry name" value="Mss51_Znf"/>
</dbReference>
<dbReference type="Pfam" id="PF20179">
    <property type="entry name" value="MSS51_C"/>
    <property type="match status" value="1"/>
</dbReference>